<feature type="transmembrane region" description="Helical" evidence="4">
    <location>
        <begin position="65"/>
        <end position="84"/>
    </location>
</feature>
<keyword evidence="4" id="KW-1133">Transmembrane helix</keyword>
<dbReference type="GO" id="GO:0004540">
    <property type="term" value="F:RNA nuclease activity"/>
    <property type="evidence" value="ECO:0007669"/>
    <property type="project" value="TreeGrafter"/>
</dbReference>
<evidence type="ECO:0000256" key="2">
    <source>
        <dbReference type="ARBA" id="ARBA00023043"/>
    </source>
</evidence>
<organism evidence="5 6">
    <name type="scientific">Trichoglossum hirsutum</name>
    <dbReference type="NCBI Taxonomy" id="265104"/>
    <lineage>
        <taxon>Eukaryota</taxon>
        <taxon>Fungi</taxon>
        <taxon>Dikarya</taxon>
        <taxon>Ascomycota</taxon>
        <taxon>Pezizomycotina</taxon>
        <taxon>Geoglossomycetes</taxon>
        <taxon>Geoglossales</taxon>
        <taxon>Geoglossaceae</taxon>
        <taxon>Trichoglossum</taxon>
    </lineage>
</organism>
<gene>
    <name evidence="5" type="ORF">GP486_007689</name>
</gene>
<dbReference type="InterPro" id="IPR036770">
    <property type="entry name" value="Ankyrin_rpt-contain_sf"/>
</dbReference>
<sequence length="737" mass="81206">MFITAENVYIKIDEDDERVQMHWLQPGGQTVGDQLFGPFARKDVQRIHTTSWKEKPFSNSRQSTIVYLTVCITMVGFILQFIGLRAMHSSVAMAQLGATLLMATIRACLRMNRSGQNSLVSEGNILGYELDWLAMEIESCKAWDLDGDDHQVPQPAQDGTVVVRPGSAVVWGIISREPQPDLSRTETYRIANLQSEQREHSGQSEECAEPPRSELITRNYQFTVPKPNLAVRVMKVRARLARLTPDWDLPTRKYAHILQTAIENVMNVFYNGETTLKPDWGDASTFFWALSAHTKDTPVEPVFLYLRRSYNHEINTWTPWKANASEIEAVLGLWLWSEKCRRPTKRLVAQETDEAKVDYRMWIYRETQFDVDEVLPAAEDRRQFSGWQAVGLRREGPLMPLSVLSVKVDSNTPPTSAIYAQDVFASFMSAVTNIIESVGGSTKRRQNNATMEGGVEHAAVEGFEQFRLFNTQLNNVAMAFHSCGLGSVEEAYMCLIPPLRAKFKLPPTREAHEDARLAAMSSAKTSHWTDAAELLLWIYNSCSKSHPAGLGKAESDLARLCLRILLEGITDAQNLAFGAIERLLTEPNLISANLRGSAGFALQKAASGGHLDVVNRLLKAKAEVNAAAARDGGRTALQAAAEGGHLNVVDRLLEANAEVNAAAARDGGRTALQAAAEGGHLEVVDRLLAVNADVNAAAAMRDGRTALQEAEDGGHLEVVDRLKSALSAAATHAAPPL</sequence>
<keyword evidence="4" id="KW-0812">Transmembrane</keyword>
<dbReference type="Proteomes" id="UP000750711">
    <property type="component" value="Unassembled WGS sequence"/>
</dbReference>
<evidence type="ECO:0000313" key="5">
    <source>
        <dbReference type="EMBL" id="KAH0550946.1"/>
    </source>
</evidence>
<dbReference type="AlphaFoldDB" id="A0A9P8L7J3"/>
<keyword evidence="6" id="KW-1185">Reference proteome</keyword>
<dbReference type="Pfam" id="PF12796">
    <property type="entry name" value="Ank_2"/>
    <property type="match status" value="2"/>
</dbReference>
<evidence type="ECO:0000256" key="3">
    <source>
        <dbReference type="PROSITE-ProRule" id="PRU00023"/>
    </source>
</evidence>
<dbReference type="SMART" id="SM00248">
    <property type="entry name" value="ANK"/>
    <property type="match status" value="4"/>
</dbReference>
<evidence type="ECO:0000313" key="6">
    <source>
        <dbReference type="Proteomes" id="UP000750711"/>
    </source>
</evidence>
<dbReference type="SUPFAM" id="SSF48403">
    <property type="entry name" value="Ankyrin repeat"/>
    <property type="match status" value="1"/>
</dbReference>
<feature type="repeat" description="ANK" evidence="3">
    <location>
        <begin position="632"/>
        <end position="664"/>
    </location>
</feature>
<evidence type="ECO:0008006" key="7">
    <source>
        <dbReference type="Google" id="ProtNLM"/>
    </source>
</evidence>
<dbReference type="PANTHER" id="PTHR24141">
    <property type="entry name" value="2-5A-DEPENDENT RIBONUCLEASE"/>
    <property type="match status" value="1"/>
</dbReference>
<feature type="repeat" description="ANK" evidence="3">
    <location>
        <begin position="667"/>
        <end position="699"/>
    </location>
</feature>
<dbReference type="GO" id="GO:0006396">
    <property type="term" value="P:RNA processing"/>
    <property type="evidence" value="ECO:0007669"/>
    <property type="project" value="TreeGrafter"/>
</dbReference>
<keyword evidence="1" id="KW-0677">Repeat</keyword>
<protein>
    <recommendedName>
        <fullName evidence="7">Ankyrin repeat protein</fullName>
    </recommendedName>
</protein>
<dbReference type="InterPro" id="IPR002110">
    <property type="entry name" value="Ankyrin_rpt"/>
</dbReference>
<keyword evidence="2 3" id="KW-0040">ANK repeat</keyword>
<dbReference type="EMBL" id="JAGHQM010002335">
    <property type="protein sequence ID" value="KAH0550946.1"/>
    <property type="molecule type" value="Genomic_DNA"/>
</dbReference>
<comment type="caution">
    <text evidence="5">The sequence shown here is derived from an EMBL/GenBank/DDBJ whole genome shotgun (WGS) entry which is preliminary data.</text>
</comment>
<accession>A0A9P8L7J3</accession>
<dbReference type="PANTHER" id="PTHR24141:SF1">
    <property type="entry name" value="2-5A-DEPENDENT RIBONUCLEASE"/>
    <property type="match status" value="1"/>
</dbReference>
<keyword evidence="4" id="KW-0472">Membrane</keyword>
<proteinExistence type="predicted"/>
<reference evidence="5" key="1">
    <citation type="submission" date="2021-03" db="EMBL/GenBank/DDBJ databases">
        <title>Comparative genomics and phylogenomic investigation of the class Geoglossomycetes provide insights into ecological specialization and systematics.</title>
        <authorList>
            <person name="Melie T."/>
            <person name="Pirro S."/>
            <person name="Miller A.N."/>
            <person name="Quandt A."/>
        </authorList>
    </citation>
    <scope>NUCLEOTIDE SEQUENCE</scope>
    <source>
        <strain evidence="5">CAQ_001_2017</strain>
    </source>
</reference>
<dbReference type="PROSITE" id="PS50088">
    <property type="entry name" value="ANK_REPEAT"/>
    <property type="match status" value="2"/>
</dbReference>
<name>A0A9P8L7J3_9PEZI</name>
<dbReference type="PROSITE" id="PS50297">
    <property type="entry name" value="ANK_REP_REGION"/>
    <property type="match status" value="2"/>
</dbReference>
<dbReference type="GO" id="GO:0003723">
    <property type="term" value="F:RNA binding"/>
    <property type="evidence" value="ECO:0007669"/>
    <property type="project" value="TreeGrafter"/>
</dbReference>
<dbReference type="Gene3D" id="1.25.40.20">
    <property type="entry name" value="Ankyrin repeat-containing domain"/>
    <property type="match status" value="1"/>
</dbReference>
<evidence type="ECO:0000256" key="4">
    <source>
        <dbReference type="SAM" id="Phobius"/>
    </source>
</evidence>
<evidence type="ECO:0000256" key="1">
    <source>
        <dbReference type="ARBA" id="ARBA00022737"/>
    </source>
</evidence>